<protein>
    <recommendedName>
        <fullName evidence="5">MYND-type domain-containing protein</fullName>
    </recommendedName>
</protein>
<dbReference type="EMBL" id="SDEE01002286">
    <property type="protein sequence ID" value="RXW11156.1"/>
    <property type="molecule type" value="Genomic_DNA"/>
</dbReference>
<dbReference type="PROSITE" id="PS50865">
    <property type="entry name" value="ZF_MYND_2"/>
    <property type="match status" value="1"/>
</dbReference>
<evidence type="ECO:0000313" key="7">
    <source>
        <dbReference type="Proteomes" id="UP000290288"/>
    </source>
</evidence>
<evidence type="ECO:0000313" key="6">
    <source>
        <dbReference type="EMBL" id="RXW11156.1"/>
    </source>
</evidence>
<feature type="domain" description="MYND-type" evidence="5">
    <location>
        <begin position="12"/>
        <end position="51"/>
    </location>
</feature>
<organism evidence="6 7">
    <name type="scientific">Candolleomyces aberdarensis</name>
    <dbReference type="NCBI Taxonomy" id="2316362"/>
    <lineage>
        <taxon>Eukaryota</taxon>
        <taxon>Fungi</taxon>
        <taxon>Dikarya</taxon>
        <taxon>Basidiomycota</taxon>
        <taxon>Agaricomycotina</taxon>
        <taxon>Agaricomycetes</taxon>
        <taxon>Agaricomycetidae</taxon>
        <taxon>Agaricales</taxon>
        <taxon>Agaricineae</taxon>
        <taxon>Psathyrellaceae</taxon>
        <taxon>Candolleomyces</taxon>
    </lineage>
</organism>
<evidence type="ECO:0000256" key="1">
    <source>
        <dbReference type="ARBA" id="ARBA00022723"/>
    </source>
</evidence>
<dbReference type="OrthoDB" id="2843560at2759"/>
<gene>
    <name evidence="6" type="ORF">EST38_g14699</name>
</gene>
<evidence type="ECO:0000259" key="5">
    <source>
        <dbReference type="PROSITE" id="PS50865"/>
    </source>
</evidence>
<keyword evidence="1" id="KW-0479">Metal-binding</keyword>
<proteinExistence type="predicted"/>
<comment type="caution">
    <text evidence="6">The sequence shown here is derived from an EMBL/GenBank/DDBJ whole genome shotgun (WGS) entry which is preliminary data.</text>
</comment>
<evidence type="ECO:0000256" key="4">
    <source>
        <dbReference type="PROSITE-ProRule" id="PRU00134"/>
    </source>
</evidence>
<dbReference type="SUPFAM" id="SSF144232">
    <property type="entry name" value="HIT/MYND zinc finger-like"/>
    <property type="match status" value="1"/>
</dbReference>
<keyword evidence="3" id="KW-0862">Zinc</keyword>
<dbReference type="Pfam" id="PF01753">
    <property type="entry name" value="zf-MYND"/>
    <property type="match status" value="1"/>
</dbReference>
<keyword evidence="2 4" id="KW-0863">Zinc-finger</keyword>
<evidence type="ECO:0000256" key="3">
    <source>
        <dbReference type="ARBA" id="ARBA00022833"/>
    </source>
</evidence>
<accession>A0A4Q2CYG7</accession>
<evidence type="ECO:0000256" key="2">
    <source>
        <dbReference type="ARBA" id="ARBA00022771"/>
    </source>
</evidence>
<dbReference type="Gene3D" id="6.10.140.2220">
    <property type="match status" value="1"/>
</dbReference>
<dbReference type="AlphaFoldDB" id="A0A4Q2CYG7"/>
<reference evidence="6 7" key="1">
    <citation type="submission" date="2019-01" db="EMBL/GenBank/DDBJ databases">
        <title>Draft genome sequence of Psathyrella aberdarensis IHI B618.</title>
        <authorList>
            <person name="Buettner E."/>
            <person name="Kellner H."/>
        </authorList>
    </citation>
    <scope>NUCLEOTIDE SEQUENCE [LARGE SCALE GENOMIC DNA]</scope>
    <source>
        <strain evidence="6 7">IHI B618</strain>
    </source>
</reference>
<dbReference type="InterPro" id="IPR002893">
    <property type="entry name" value="Znf_MYND"/>
</dbReference>
<name>A0A4Q2CYG7_9AGAR</name>
<keyword evidence="7" id="KW-1185">Reference proteome</keyword>
<sequence>MLRSGSYGMCDNLKCEKTQLDVKQCKNCRQVFYCSEDCQREDWVAMHSRDCQDYREGVLPTNNTTFRRRCYLAHGLSGMIAGSILFAPTSNPRLVDLQQDPKRVQLFRLDHIPSPWINYGINDILRSEKPHNVSLAFTAMLGLAKTRNDLKLVALYFEDDFEKDEDEEEGEDEDEYKDKDEYATSIEELTKPCNTQSTAEGIDCDCEGDVVKIPSYLFCLFRRSVDPSNNKQVYIPFKVTETADLGLLDVAEATSCAPITILCV</sequence>
<dbReference type="GO" id="GO:0008270">
    <property type="term" value="F:zinc ion binding"/>
    <property type="evidence" value="ECO:0007669"/>
    <property type="project" value="UniProtKB-KW"/>
</dbReference>
<dbReference type="Proteomes" id="UP000290288">
    <property type="component" value="Unassembled WGS sequence"/>
</dbReference>